<evidence type="ECO:0000313" key="3">
    <source>
        <dbReference type="EMBL" id="WFD46414.1"/>
    </source>
</evidence>
<gene>
    <name evidence="3" type="ORF">GLX27_001047</name>
</gene>
<feature type="compositionally biased region" description="Basic and acidic residues" evidence="1">
    <location>
        <begin position="412"/>
        <end position="427"/>
    </location>
</feature>
<dbReference type="Proteomes" id="UP000818624">
    <property type="component" value="Chromosome 1"/>
</dbReference>
<protein>
    <recommendedName>
        <fullName evidence="2">VHS domain-containing protein</fullName>
    </recommendedName>
</protein>
<feature type="region of interest" description="Disordered" evidence="1">
    <location>
        <begin position="165"/>
        <end position="189"/>
    </location>
</feature>
<dbReference type="PANTHER" id="PTHR47789">
    <property type="entry name" value="LAS SEVENTEEN-BINDING PROTEIN 5"/>
    <property type="match status" value="1"/>
</dbReference>
<sequence>MEISMFCRDPPRPDDWRRVHALGDLIHSSEANSKEAVRTLRLELRSGDLHVQRRAVRAWGLWSLSAGGTFGTYAANTQLLGILEDILNNSLTFPELREDTLQVLSALAYRSKTSQRLRPVARLWARVRPESSAEAGEPLQHALFGGSPDPSPADGQFVPLYMLDTNPRDPDEHTLPSLPVEQPPAAPGRTQAIPASLEIRRPAHDPGLAPPVQQAELATPTLDAQLGDMSLATNEVSPLALSSESRLPASASHRSLPFDMAYGEEMGARDATSNPLPMSQPPVEDTAEHVSRVYHECQLAKSNASVLTETLSFEGLHSALVDEFLGKVQESQDSLLSELAWTSEYAESHHITDEAAAGAEALLADVLESLSTLGEALNLYGRLLDAQETQPRSPMPHDAPETDDVSEVLHDPVHPSEKALGKRRAVEDDGDGGASMPAAGTTYVSSAPVEQVWPREPTPNAAVPRETRPPKPPLPMVPVNAEQMGGQH</sequence>
<feature type="domain" description="VHS" evidence="2">
    <location>
        <begin position="14"/>
        <end position="135"/>
    </location>
</feature>
<dbReference type="InterPro" id="IPR002014">
    <property type="entry name" value="VHS_dom"/>
</dbReference>
<accession>A0ABY8EN43</accession>
<organism evidence="3 4">
    <name type="scientific">Malassezia furfur</name>
    <name type="common">Pityriasis versicolor infection agent</name>
    <name type="synonym">Pityrosporum furfur</name>
    <dbReference type="NCBI Taxonomy" id="55194"/>
    <lineage>
        <taxon>Eukaryota</taxon>
        <taxon>Fungi</taxon>
        <taxon>Dikarya</taxon>
        <taxon>Basidiomycota</taxon>
        <taxon>Ustilaginomycotina</taxon>
        <taxon>Malasseziomycetes</taxon>
        <taxon>Malasseziales</taxon>
        <taxon>Malasseziaceae</taxon>
        <taxon>Malassezia</taxon>
    </lineage>
</organism>
<proteinExistence type="predicted"/>
<name>A0ABY8EN43_MALFU</name>
<evidence type="ECO:0000256" key="1">
    <source>
        <dbReference type="SAM" id="MobiDB-lite"/>
    </source>
</evidence>
<reference evidence="3 4" key="1">
    <citation type="journal article" date="2020" name="Elife">
        <title>Loss of centromere function drives karyotype evolution in closely related Malassezia species.</title>
        <authorList>
            <person name="Sankaranarayanan S.R."/>
            <person name="Ianiri G."/>
            <person name="Coelho M.A."/>
            <person name="Reza M.H."/>
            <person name="Thimmappa B.C."/>
            <person name="Ganguly P."/>
            <person name="Vadnala R.N."/>
            <person name="Sun S."/>
            <person name="Siddharthan R."/>
            <person name="Tellgren-Roth C."/>
            <person name="Dawson T.L."/>
            <person name="Heitman J."/>
            <person name="Sanyal K."/>
        </authorList>
    </citation>
    <scope>NUCLEOTIDE SEQUENCE [LARGE SCALE GENOMIC DNA]</scope>
    <source>
        <strain evidence="3">CBS14141</strain>
    </source>
</reference>
<dbReference type="SUPFAM" id="SSF48464">
    <property type="entry name" value="ENTH/VHS domain"/>
    <property type="match status" value="1"/>
</dbReference>
<evidence type="ECO:0000313" key="4">
    <source>
        <dbReference type="Proteomes" id="UP000818624"/>
    </source>
</evidence>
<feature type="region of interest" description="Disordered" evidence="1">
    <location>
        <begin position="412"/>
        <end position="488"/>
    </location>
</feature>
<dbReference type="EMBL" id="CP046234">
    <property type="protein sequence ID" value="WFD46414.1"/>
    <property type="molecule type" value="Genomic_DNA"/>
</dbReference>
<dbReference type="PROSITE" id="PS50179">
    <property type="entry name" value="VHS"/>
    <property type="match status" value="1"/>
</dbReference>
<dbReference type="PANTHER" id="PTHR47789:SF2">
    <property type="entry name" value="VHS DOMAIN-CONTAINING PROTEIN"/>
    <property type="match status" value="1"/>
</dbReference>
<keyword evidence="4" id="KW-1185">Reference proteome</keyword>
<dbReference type="InterPro" id="IPR008942">
    <property type="entry name" value="ENTH_VHS"/>
</dbReference>
<dbReference type="InterPro" id="IPR045007">
    <property type="entry name" value="LSB5"/>
</dbReference>
<dbReference type="Gene3D" id="1.25.40.90">
    <property type="match status" value="1"/>
</dbReference>
<evidence type="ECO:0000259" key="2">
    <source>
        <dbReference type="PROSITE" id="PS50179"/>
    </source>
</evidence>